<keyword evidence="2" id="KW-0560">Oxidoreductase</keyword>
<dbReference type="Pfam" id="PF01370">
    <property type="entry name" value="Epimerase"/>
    <property type="match status" value="1"/>
</dbReference>
<name>A0A0D6PI41_9PROT</name>
<dbReference type="CDD" id="cd08946">
    <property type="entry name" value="SDR_e"/>
    <property type="match status" value="1"/>
</dbReference>
<dbReference type="GO" id="GO:0016491">
    <property type="term" value="F:oxidoreductase activity"/>
    <property type="evidence" value="ECO:0007669"/>
    <property type="project" value="UniProtKB-KW"/>
</dbReference>
<proteinExistence type="inferred from homology"/>
<comment type="similarity">
    <text evidence="1">Belongs to the NAD(P)-dependent epimerase/dehydratase family.</text>
</comment>
<organism evidence="5 6">
    <name type="scientific">Acidocella aminolytica 101 = DSM 11237</name>
    <dbReference type="NCBI Taxonomy" id="1120923"/>
    <lineage>
        <taxon>Bacteria</taxon>
        <taxon>Pseudomonadati</taxon>
        <taxon>Pseudomonadota</taxon>
        <taxon>Alphaproteobacteria</taxon>
        <taxon>Acetobacterales</taxon>
        <taxon>Acidocellaceae</taxon>
        <taxon>Acidocella</taxon>
    </lineage>
</organism>
<evidence type="ECO:0000313" key="5">
    <source>
        <dbReference type="EMBL" id="GAN81322.1"/>
    </source>
</evidence>
<dbReference type="PANTHER" id="PTHR43103">
    <property type="entry name" value="NUCLEOSIDE-DIPHOSPHATE-SUGAR EPIMERASE"/>
    <property type="match status" value="1"/>
</dbReference>
<evidence type="ECO:0000259" key="4">
    <source>
        <dbReference type="Pfam" id="PF01370"/>
    </source>
</evidence>
<gene>
    <name evidence="5" type="ORF">Aam_089_115</name>
</gene>
<feature type="domain" description="NAD-dependent epimerase/dehydratase" evidence="4">
    <location>
        <begin position="8"/>
        <end position="165"/>
    </location>
</feature>
<dbReference type="SUPFAM" id="SSF51735">
    <property type="entry name" value="NAD(P)-binding Rossmann-fold domains"/>
    <property type="match status" value="1"/>
</dbReference>
<evidence type="ECO:0000313" key="6">
    <source>
        <dbReference type="Proteomes" id="UP000032668"/>
    </source>
</evidence>
<accession>A0A0D6PI41</accession>
<dbReference type="EMBL" id="BANC01000087">
    <property type="protein sequence ID" value="GAN81322.1"/>
    <property type="molecule type" value="Genomic_DNA"/>
</dbReference>
<comment type="caution">
    <text evidence="5">The sequence shown here is derived from an EMBL/GenBank/DDBJ whole genome shotgun (WGS) entry which is preliminary data.</text>
</comment>
<evidence type="ECO:0000256" key="1">
    <source>
        <dbReference type="ARBA" id="ARBA00007637"/>
    </source>
</evidence>
<dbReference type="AlphaFoldDB" id="A0A0D6PI41"/>
<dbReference type="InterPro" id="IPR001509">
    <property type="entry name" value="Epimerase_deHydtase"/>
</dbReference>
<dbReference type="STRING" id="1120923.SAMN02746095_01297"/>
<protein>
    <submittedName>
        <fullName evidence="5">NAD dependent epimerase/dehydratase</fullName>
    </submittedName>
</protein>
<dbReference type="RefSeq" id="WP_048879695.1">
    <property type="nucleotide sequence ID" value="NZ_BANC01000087.1"/>
</dbReference>
<sequence>MAKFNLTLTGAGGALGRVLRPRLIARGAALTASGHRLPEPVAPEERVLAGDMREDTAVDAALAGADVVIHLAGSSVEKPLAEIIQNNLIALQRLYEGARRHQVKRVVFASSNHTIGMYPAGQPLKLSDPVRPDGNYGLSKVWGEVMGQLYFDKFGIETVSLRIGSAIERPTEPRHLSTWLGYDDLEDLVWRAATVPDVGCLTVWGVSANTRSWWDNSLAATVLGYVPKQNAEDYAEEVLHARDPNWIFQGGSFALMDLT</sequence>
<dbReference type="Proteomes" id="UP000032668">
    <property type="component" value="Unassembled WGS sequence"/>
</dbReference>
<keyword evidence="6" id="KW-1185">Reference proteome</keyword>
<evidence type="ECO:0000256" key="2">
    <source>
        <dbReference type="ARBA" id="ARBA00023002"/>
    </source>
</evidence>
<reference evidence="5 6" key="1">
    <citation type="submission" date="2012-11" db="EMBL/GenBank/DDBJ databases">
        <title>Whole genome sequence of Acidocella aminolytica 101 = DSM 11237.</title>
        <authorList>
            <person name="Azuma Y."/>
            <person name="Higashiura N."/>
            <person name="Hirakawa H."/>
            <person name="Matsushita K."/>
        </authorList>
    </citation>
    <scope>NUCLEOTIDE SEQUENCE [LARGE SCALE GENOMIC DNA]</scope>
    <source>
        <strain evidence="6">101 / DSM 11237</strain>
    </source>
</reference>
<dbReference type="PANTHER" id="PTHR43103:SF5">
    <property type="entry name" value="4-EPIMERASE, PUTATIVE (AFU_ORTHOLOGUE AFUA_7G00360)-RELATED"/>
    <property type="match status" value="1"/>
</dbReference>
<evidence type="ECO:0000256" key="3">
    <source>
        <dbReference type="ARBA" id="ARBA00023027"/>
    </source>
</evidence>
<dbReference type="OrthoDB" id="8770295at2"/>
<dbReference type="Gene3D" id="3.40.50.720">
    <property type="entry name" value="NAD(P)-binding Rossmann-like Domain"/>
    <property type="match status" value="1"/>
</dbReference>
<dbReference type="InterPro" id="IPR036291">
    <property type="entry name" value="NAD(P)-bd_dom_sf"/>
</dbReference>
<keyword evidence="3" id="KW-0520">NAD</keyword>